<dbReference type="EMBL" id="JAAWVQ010081698">
    <property type="protein sequence ID" value="MBN3278710.1"/>
    <property type="molecule type" value="Genomic_DNA"/>
</dbReference>
<reference evidence="2" key="1">
    <citation type="journal article" date="2021" name="Cell">
        <title>Tracing the genetic footprints of vertebrate landing in non-teleost ray-finned fishes.</title>
        <authorList>
            <person name="Bi X."/>
            <person name="Wang K."/>
            <person name="Yang L."/>
            <person name="Pan H."/>
            <person name="Jiang H."/>
            <person name="Wei Q."/>
            <person name="Fang M."/>
            <person name="Yu H."/>
            <person name="Zhu C."/>
            <person name="Cai Y."/>
            <person name="He Y."/>
            <person name="Gan X."/>
            <person name="Zeng H."/>
            <person name="Yu D."/>
            <person name="Zhu Y."/>
            <person name="Jiang H."/>
            <person name="Qiu Q."/>
            <person name="Yang H."/>
            <person name="Zhang Y.E."/>
            <person name="Wang W."/>
            <person name="Zhu M."/>
            <person name="He S."/>
            <person name="Zhang G."/>
        </authorList>
    </citation>
    <scope>NUCLEOTIDE SEQUENCE</scope>
    <source>
        <strain evidence="2">Pddl_001</strain>
    </source>
</reference>
<feature type="compositionally biased region" description="Low complexity" evidence="1">
    <location>
        <begin position="12"/>
        <end position="45"/>
    </location>
</feature>
<feature type="compositionally biased region" description="Basic and acidic residues" evidence="1">
    <location>
        <begin position="1"/>
        <end position="11"/>
    </location>
</feature>
<feature type="non-terminal residue" evidence="2">
    <location>
        <position position="265"/>
    </location>
</feature>
<feature type="region of interest" description="Disordered" evidence="1">
    <location>
        <begin position="1"/>
        <end position="58"/>
    </location>
</feature>
<protein>
    <submittedName>
        <fullName evidence="2">F200A protein</fullName>
    </submittedName>
</protein>
<feature type="non-terminal residue" evidence="2">
    <location>
        <position position="1"/>
    </location>
</feature>
<evidence type="ECO:0000313" key="2">
    <source>
        <dbReference type="EMBL" id="MBN3278710.1"/>
    </source>
</evidence>
<proteinExistence type="predicted"/>
<organism evidence="2 3">
    <name type="scientific">Polyodon spathula</name>
    <name type="common">North American paddlefish</name>
    <name type="synonym">Squalus spathula</name>
    <dbReference type="NCBI Taxonomy" id="7913"/>
    <lineage>
        <taxon>Eukaryota</taxon>
        <taxon>Metazoa</taxon>
        <taxon>Chordata</taxon>
        <taxon>Craniata</taxon>
        <taxon>Vertebrata</taxon>
        <taxon>Euteleostomi</taxon>
        <taxon>Actinopterygii</taxon>
        <taxon>Chondrostei</taxon>
        <taxon>Acipenseriformes</taxon>
        <taxon>Polyodontidae</taxon>
        <taxon>Polyodon</taxon>
    </lineage>
</organism>
<dbReference type="PANTHER" id="PTHR45913">
    <property type="entry name" value="EPM2A-INTERACTING PROTEIN 1"/>
    <property type="match status" value="1"/>
</dbReference>
<dbReference type="PANTHER" id="PTHR45913:SF19">
    <property type="entry name" value="LOW QUALITY PROTEIN: ZINC FINGER BED DOMAIN-CONTAINING PROTEIN 5-LIKE"/>
    <property type="match status" value="1"/>
</dbReference>
<comment type="caution">
    <text evidence="2">The sequence shown here is derived from an EMBL/GenBank/DDBJ whole genome shotgun (WGS) entry which is preliminary data.</text>
</comment>
<gene>
    <name evidence="2" type="primary">Fam200a_5</name>
    <name evidence="2" type="ORF">GTO93_0008840</name>
</gene>
<sequence>MDRFVIRKRSSESNPSTSNTSVSTPHETGSSNSTSSTSITAKSTSEPPSKKKNKSQTRQYNDSFLKSGFINCANANQDPKPQCSHTVAEKLILPASLDMVRTIFDDKSAEKLRSIPLSDNTMSRRICDIAEHLEAQLITRLQSAGDFAIQLDESTDVSNCATQLVYVRYVWQDDFMEDLLCCLTLPTNTTGAHILGALDDCIVGKYKLNWANCKGITNDGAANMTGRNRDIRNRLNSAPDLRVALSSCDPDWSEIMNSRQAHPSH</sequence>
<accession>A0ABS2XWU9</accession>
<keyword evidence="3" id="KW-1185">Reference proteome</keyword>
<dbReference type="Proteomes" id="UP001166093">
    <property type="component" value="Unassembled WGS sequence"/>
</dbReference>
<name>A0ABS2XWU9_POLSP</name>
<evidence type="ECO:0000313" key="3">
    <source>
        <dbReference type="Proteomes" id="UP001166093"/>
    </source>
</evidence>
<evidence type="ECO:0000256" key="1">
    <source>
        <dbReference type="SAM" id="MobiDB-lite"/>
    </source>
</evidence>